<keyword evidence="2 5" id="KW-0812">Transmembrane</keyword>
<protein>
    <recommendedName>
        <fullName evidence="8">PTS mannose transporter subunit IID</fullName>
    </recommendedName>
</protein>
<gene>
    <name evidence="6" type="ORF">BLL40_07120</name>
</gene>
<name>A0A1Q5P593_9BACI</name>
<dbReference type="AlphaFoldDB" id="A0A1Q5P593"/>
<keyword evidence="7" id="KW-1185">Reference proteome</keyword>
<comment type="caution">
    <text evidence="6">The sequence shown here is derived from an EMBL/GenBank/DDBJ whole genome shotgun (WGS) entry which is preliminary data.</text>
</comment>
<evidence type="ECO:0008006" key="8">
    <source>
        <dbReference type="Google" id="ProtNLM"/>
    </source>
</evidence>
<sequence length="80" mass="8988">MLMKRDIITLLGGFLTSLFLFLGAIGVSFDWFTPESIDAFIMLCGSIVALGINLYAVWKNTYVSKKARKQKEVLKQKGLK</sequence>
<feature type="transmembrane region" description="Helical" evidence="5">
    <location>
        <begin position="39"/>
        <end position="58"/>
    </location>
</feature>
<evidence type="ECO:0000256" key="3">
    <source>
        <dbReference type="ARBA" id="ARBA00022989"/>
    </source>
</evidence>
<accession>A0A1Q5P593</accession>
<keyword evidence="3 5" id="KW-1133">Transmembrane helix</keyword>
<organism evidence="6 7">
    <name type="scientific">Domibacillus mangrovi</name>
    <dbReference type="NCBI Taxonomy" id="1714354"/>
    <lineage>
        <taxon>Bacteria</taxon>
        <taxon>Bacillati</taxon>
        <taxon>Bacillota</taxon>
        <taxon>Bacilli</taxon>
        <taxon>Bacillales</taxon>
        <taxon>Bacillaceae</taxon>
        <taxon>Domibacillus</taxon>
    </lineage>
</organism>
<evidence type="ECO:0000256" key="2">
    <source>
        <dbReference type="ARBA" id="ARBA00022692"/>
    </source>
</evidence>
<feature type="transmembrane region" description="Helical" evidence="5">
    <location>
        <begin position="7"/>
        <end position="27"/>
    </location>
</feature>
<dbReference type="GO" id="GO:0016020">
    <property type="term" value="C:membrane"/>
    <property type="evidence" value="ECO:0007669"/>
    <property type="project" value="UniProtKB-SubCell"/>
</dbReference>
<dbReference type="Proteomes" id="UP000186524">
    <property type="component" value="Unassembled WGS sequence"/>
</dbReference>
<comment type="subcellular location">
    <subcellularLocation>
        <location evidence="1">Membrane</location>
    </subcellularLocation>
</comment>
<dbReference type="InterPro" id="IPR006479">
    <property type="entry name" value="Holin"/>
</dbReference>
<dbReference type="Pfam" id="PF04688">
    <property type="entry name" value="Holin_SPP1"/>
    <property type="match status" value="1"/>
</dbReference>
<evidence type="ECO:0000256" key="4">
    <source>
        <dbReference type="ARBA" id="ARBA00023136"/>
    </source>
</evidence>
<reference evidence="6 7" key="1">
    <citation type="submission" date="2016-12" db="EMBL/GenBank/DDBJ databases">
        <title>Domibacillus sp. SAOS 44 whole genome sequencing.</title>
        <authorList>
            <person name="Verma A."/>
            <person name="Krishnamurthi S."/>
        </authorList>
    </citation>
    <scope>NUCLEOTIDE SEQUENCE [LARGE SCALE GENOMIC DNA]</scope>
    <source>
        <strain evidence="6 7">SAOS 44</strain>
    </source>
</reference>
<dbReference type="EMBL" id="MRWQ01000005">
    <property type="protein sequence ID" value="OKL37338.1"/>
    <property type="molecule type" value="Genomic_DNA"/>
</dbReference>
<evidence type="ECO:0000313" key="7">
    <source>
        <dbReference type="Proteomes" id="UP000186524"/>
    </source>
</evidence>
<evidence type="ECO:0000256" key="1">
    <source>
        <dbReference type="ARBA" id="ARBA00004370"/>
    </source>
</evidence>
<evidence type="ECO:0000256" key="5">
    <source>
        <dbReference type="SAM" id="Phobius"/>
    </source>
</evidence>
<keyword evidence="4 5" id="KW-0472">Membrane</keyword>
<evidence type="ECO:0000313" key="6">
    <source>
        <dbReference type="EMBL" id="OKL37338.1"/>
    </source>
</evidence>
<proteinExistence type="predicted"/>